<protein>
    <recommendedName>
        <fullName evidence="3">PKD-like family protein</fullName>
    </recommendedName>
</protein>
<sequence>MNKLLLATLTAITIYSCYDDKGNYDYHEISEIMVDSIRESYEVIAYRDTLIIKPEITTTNPADEFEYLWTVYSSERKNKEGKIIVDTIGQEPMLTFPVDLRPADYKLTFTLKNKDGREQYETAFLYVRTDLLRGFYLFKDINGNAELDLHRPGDAVMSDLLEKSGMTYRQPYFLGICPAYSFINAETGQYDWATTLNIMTENHCHILSTDYLSEVASYDNLFFGEKPNGNPLFLCPGVYGAYFFTEDGAYATTYSTYNLTSGKFGDKLVFTEYPQGITKNYQISPHISSLSNIYQVYFFDELSNQILYVDYLGESITNFMDGNSIVKIPHTLKYLGGSGFRLLALFEDEQNAEKYYLYFLKVSMMGMSDAILSIHEFEHNSPLVGASMYACNETDGNVLYCVKDGKFYVYYVEDERTEEFTPQEFDTSAEITWLGHCYWTASNDSQNNFNYLAIATYKEGYYKVYFYEKMSAQPYGKPKLILEGKGRVKGVQYASPEMSQSTNSNLSLIYNLF</sequence>
<evidence type="ECO:0000313" key="2">
    <source>
        <dbReference type="Proteomes" id="UP000286038"/>
    </source>
</evidence>
<dbReference type="Proteomes" id="UP000286038">
    <property type="component" value="Unassembled WGS sequence"/>
</dbReference>
<dbReference type="InterPro" id="IPR032183">
    <property type="entry name" value="PKD-like"/>
</dbReference>
<evidence type="ECO:0000313" key="1">
    <source>
        <dbReference type="EMBL" id="RHM37788.1"/>
    </source>
</evidence>
<dbReference type="RefSeq" id="WP_118451155.1">
    <property type="nucleotide sequence ID" value="NZ_CABJDM010000053.1"/>
</dbReference>
<name>A0A415Q986_9BACT</name>
<dbReference type="PROSITE" id="PS51257">
    <property type="entry name" value="PROKAR_LIPOPROTEIN"/>
    <property type="match status" value="1"/>
</dbReference>
<proteinExistence type="predicted"/>
<accession>A0A415Q986</accession>
<dbReference type="EMBL" id="QRPV01000053">
    <property type="protein sequence ID" value="RHM37788.1"/>
    <property type="molecule type" value="Genomic_DNA"/>
</dbReference>
<comment type="caution">
    <text evidence="1">The sequence shown here is derived from an EMBL/GenBank/DDBJ whole genome shotgun (WGS) entry which is preliminary data.</text>
</comment>
<reference evidence="1 2" key="1">
    <citation type="submission" date="2018-08" db="EMBL/GenBank/DDBJ databases">
        <title>A genome reference for cultivated species of the human gut microbiota.</title>
        <authorList>
            <person name="Zou Y."/>
            <person name="Xue W."/>
            <person name="Luo G."/>
        </authorList>
    </citation>
    <scope>NUCLEOTIDE SEQUENCE [LARGE SCALE GENOMIC DNA]</scope>
    <source>
        <strain evidence="1 2">AF34-33</strain>
    </source>
</reference>
<dbReference type="AlphaFoldDB" id="A0A415Q986"/>
<dbReference type="Pfam" id="PF16407">
    <property type="entry name" value="PKD_2"/>
    <property type="match status" value="1"/>
</dbReference>
<organism evidence="1 2">
    <name type="scientific">Butyricimonas virosa</name>
    <dbReference type="NCBI Taxonomy" id="544645"/>
    <lineage>
        <taxon>Bacteria</taxon>
        <taxon>Pseudomonadati</taxon>
        <taxon>Bacteroidota</taxon>
        <taxon>Bacteroidia</taxon>
        <taxon>Bacteroidales</taxon>
        <taxon>Odoribacteraceae</taxon>
        <taxon>Butyricimonas</taxon>
    </lineage>
</organism>
<gene>
    <name evidence="1" type="ORF">DWZ68_18380</name>
</gene>
<evidence type="ECO:0008006" key="3">
    <source>
        <dbReference type="Google" id="ProtNLM"/>
    </source>
</evidence>